<evidence type="ECO:0000256" key="3">
    <source>
        <dbReference type="ARBA" id="ARBA00022801"/>
    </source>
</evidence>
<sequence length="320" mass="35561">MANWSFPNEGQMESAKKMYYQTMTKKDVEERLEKDDIIIIPVGSTENHGNSGPIGEDTFIVSRVAEMVAEKVGCTVAEPVWYGSHPFHHIGQPCTIPLPDDVFCAYLRALITGFWNTGFRKIIFISMHGQEYSLPVAIQEWGKKYQVPAMIYFVDFPRVMAQTLMDKEHGGPFTRPFQHACEAEQSISLALFPEYCDMEHAEDTDVHGILPAGHVDRGGDIYGNPIPGHCVVGNAGIECVTAPQGVLGHATEADPKKATDCIEKVCDYLVQLHHDILEACPVGVLPDAKYMSQRDPEEIEKLLKGPTKGGKHIYTIAWPC</sequence>
<dbReference type="SUPFAM" id="SSF102215">
    <property type="entry name" value="Creatininase"/>
    <property type="match status" value="1"/>
</dbReference>
<dbReference type="InterPro" id="IPR049842">
    <property type="entry name" value="Diketo_inos_hlase_IolN"/>
</dbReference>
<dbReference type="GO" id="GO:0016811">
    <property type="term" value="F:hydrolase activity, acting on carbon-nitrogen (but not peptide) bonds, in linear amides"/>
    <property type="evidence" value="ECO:0007669"/>
    <property type="project" value="TreeGrafter"/>
</dbReference>
<comment type="cofactor">
    <cofactor evidence="1">
        <name>Zn(2+)</name>
        <dbReference type="ChEBI" id="CHEBI:29105"/>
    </cofactor>
</comment>
<comment type="similarity">
    <text evidence="5">Belongs to the creatininase superfamily.</text>
</comment>
<name>A0A1M6M7B0_9FIRM</name>
<dbReference type="EMBL" id="FQZY01000017">
    <property type="protein sequence ID" value="SHJ79361.1"/>
    <property type="molecule type" value="Genomic_DNA"/>
</dbReference>
<evidence type="ECO:0000256" key="1">
    <source>
        <dbReference type="ARBA" id="ARBA00001947"/>
    </source>
</evidence>
<evidence type="ECO:0000313" key="6">
    <source>
        <dbReference type="EMBL" id="SHJ79361.1"/>
    </source>
</evidence>
<keyword evidence="7" id="KW-1185">Reference proteome</keyword>
<keyword evidence="3 6" id="KW-0378">Hydrolase</keyword>
<protein>
    <submittedName>
        <fullName evidence="6">Creatinine amidohydrolase</fullName>
    </submittedName>
</protein>
<gene>
    <name evidence="6" type="ORF">SAMN02745243_01389</name>
</gene>
<evidence type="ECO:0000256" key="5">
    <source>
        <dbReference type="ARBA" id="ARBA00024029"/>
    </source>
</evidence>
<reference evidence="6 7" key="1">
    <citation type="submission" date="2016-11" db="EMBL/GenBank/DDBJ databases">
        <authorList>
            <person name="Jaros S."/>
            <person name="Januszkiewicz K."/>
            <person name="Wedrychowicz H."/>
        </authorList>
    </citation>
    <scope>NUCLEOTIDE SEQUENCE [LARGE SCALE GENOMIC DNA]</scope>
    <source>
        <strain evidence="6 7">DSM 15480</strain>
    </source>
</reference>
<dbReference type="Proteomes" id="UP000184301">
    <property type="component" value="Unassembled WGS sequence"/>
</dbReference>
<keyword evidence="4" id="KW-0862">Zinc</keyword>
<accession>A0A1M6M7B0</accession>
<organism evidence="6 7">
    <name type="scientific">Hespellia stercorisuis DSM 15480</name>
    <dbReference type="NCBI Taxonomy" id="1121950"/>
    <lineage>
        <taxon>Bacteria</taxon>
        <taxon>Bacillati</taxon>
        <taxon>Bacillota</taxon>
        <taxon>Clostridia</taxon>
        <taxon>Lachnospirales</taxon>
        <taxon>Lachnospiraceae</taxon>
        <taxon>Hespellia</taxon>
    </lineage>
</organism>
<dbReference type="Gene3D" id="3.40.50.10310">
    <property type="entry name" value="Creatininase"/>
    <property type="match status" value="1"/>
</dbReference>
<dbReference type="GO" id="GO:0046872">
    <property type="term" value="F:metal ion binding"/>
    <property type="evidence" value="ECO:0007669"/>
    <property type="project" value="UniProtKB-KW"/>
</dbReference>
<proteinExistence type="inferred from homology"/>
<dbReference type="NCBIfam" id="NF041098">
    <property type="entry name" value="diketo_inos_hlase_IolN"/>
    <property type="match status" value="1"/>
</dbReference>
<dbReference type="AlphaFoldDB" id="A0A1M6M7B0"/>
<dbReference type="Pfam" id="PF02633">
    <property type="entry name" value="Creatininase"/>
    <property type="match status" value="1"/>
</dbReference>
<dbReference type="RefSeq" id="WP_073107408.1">
    <property type="nucleotide sequence ID" value="NZ_FQZY01000017.1"/>
</dbReference>
<keyword evidence="2" id="KW-0479">Metal-binding</keyword>
<evidence type="ECO:0000313" key="7">
    <source>
        <dbReference type="Proteomes" id="UP000184301"/>
    </source>
</evidence>
<dbReference type="STRING" id="1121950.SAMN02745243_01389"/>
<dbReference type="InterPro" id="IPR024087">
    <property type="entry name" value="Creatininase-like_sf"/>
</dbReference>
<dbReference type="PANTHER" id="PTHR35005">
    <property type="entry name" value="3-DEHYDRO-SCYLLO-INOSOSE HYDROLASE"/>
    <property type="match status" value="1"/>
</dbReference>
<dbReference type="GO" id="GO:0009231">
    <property type="term" value="P:riboflavin biosynthetic process"/>
    <property type="evidence" value="ECO:0007669"/>
    <property type="project" value="TreeGrafter"/>
</dbReference>
<dbReference type="InterPro" id="IPR003785">
    <property type="entry name" value="Creatininase/forma_Hydrolase"/>
</dbReference>
<evidence type="ECO:0000256" key="4">
    <source>
        <dbReference type="ARBA" id="ARBA00022833"/>
    </source>
</evidence>
<dbReference type="PANTHER" id="PTHR35005:SF1">
    <property type="entry name" value="2-AMINO-5-FORMYLAMINO-6-RIBOSYLAMINOPYRIMIDIN-4(3H)-ONE 5'-MONOPHOSPHATE DEFORMYLASE"/>
    <property type="match status" value="1"/>
</dbReference>
<evidence type="ECO:0000256" key="2">
    <source>
        <dbReference type="ARBA" id="ARBA00022723"/>
    </source>
</evidence>
<dbReference type="OrthoDB" id="9801445at2"/>